<keyword evidence="7" id="KW-1185">Reference proteome</keyword>
<dbReference type="OrthoDB" id="1711136at2759"/>
<keyword evidence="2" id="KW-0820">tRNA-binding</keyword>
<dbReference type="GO" id="GO:0000049">
    <property type="term" value="F:tRNA binding"/>
    <property type="evidence" value="ECO:0007669"/>
    <property type="project" value="UniProtKB-KW"/>
</dbReference>
<dbReference type="PROSITE" id="PS01196">
    <property type="entry name" value="PEPT_TRNA_HYDROL_2"/>
    <property type="match status" value="1"/>
</dbReference>
<dbReference type="EC" id="3.1.1.29" evidence="1"/>
<dbReference type="AlphaFoldDB" id="A0A8H3ESQ0"/>
<dbReference type="Proteomes" id="UP000664521">
    <property type="component" value="Unassembled WGS sequence"/>
</dbReference>
<evidence type="ECO:0000256" key="4">
    <source>
        <dbReference type="ARBA" id="ARBA00022884"/>
    </source>
</evidence>
<evidence type="ECO:0000256" key="2">
    <source>
        <dbReference type="ARBA" id="ARBA00022555"/>
    </source>
</evidence>
<comment type="similarity">
    <text evidence="5">Belongs to the PTH family.</text>
</comment>
<evidence type="ECO:0000256" key="1">
    <source>
        <dbReference type="ARBA" id="ARBA00013260"/>
    </source>
</evidence>
<comment type="caution">
    <text evidence="6">The sequence shown here is derived from an EMBL/GenBank/DDBJ whole genome shotgun (WGS) entry which is preliminary data.</text>
</comment>
<dbReference type="GO" id="GO:0004045">
    <property type="term" value="F:peptidyl-tRNA hydrolase activity"/>
    <property type="evidence" value="ECO:0007669"/>
    <property type="project" value="UniProtKB-EC"/>
</dbReference>
<gene>
    <name evidence="6" type="primary">PTH1</name>
    <name evidence="6" type="ORF">HETSPECPRED_000366</name>
</gene>
<dbReference type="Pfam" id="PF01195">
    <property type="entry name" value="Pept_tRNA_hydro"/>
    <property type="match status" value="1"/>
</dbReference>
<name>A0A8H3ESQ0_9LECA</name>
<evidence type="ECO:0000313" key="7">
    <source>
        <dbReference type="Proteomes" id="UP000664521"/>
    </source>
</evidence>
<proteinExistence type="inferred from homology"/>
<dbReference type="Gene3D" id="3.40.50.1470">
    <property type="entry name" value="Peptidyl-tRNA hydrolase"/>
    <property type="match status" value="1"/>
</dbReference>
<organism evidence="6 7">
    <name type="scientific">Heterodermia speciosa</name>
    <dbReference type="NCBI Taxonomy" id="116794"/>
    <lineage>
        <taxon>Eukaryota</taxon>
        <taxon>Fungi</taxon>
        <taxon>Dikarya</taxon>
        <taxon>Ascomycota</taxon>
        <taxon>Pezizomycotina</taxon>
        <taxon>Lecanoromycetes</taxon>
        <taxon>OSLEUM clade</taxon>
        <taxon>Lecanoromycetidae</taxon>
        <taxon>Caliciales</taxon>
        <taxon>Physciaceae</taxon>
        <taxon>Heterodermia</taxon>
    </lineage>
</organism>
<dbReference type="CDD" id="cd00462">
    <property type="entry name" value="PTH"/>
    <property type="match status" value="1"/>
</dbReference>
<accession>A0A8H3ESQ0</accession>
<reference evidence="6" key="1">
    <citation type="submission" date="2021-03" db="EMBL/GenBank/DDBJ databases">
        <authorList>
            <person name="Tagirdzhanova G."/>
        </authorList>
    </citation>
    <scope>NUCLEOTIDE SEQUENCE</scope>
</reference>
<evidence type="ECO:0000256" key="3">
    <source>
        <dbReference type="ARBA" id="ARBA00022801"/>
    </source>
</evidence>
<dbReference type="SUPFAM" id="SSF53178">
    <property type="entry name" value="Peptidyl-tRNA hydrolase-like"/>
    <property type="match status" value="1"/>
</dbReference>
<dbReference type="PANTHER" id="PTHR17224">
    <property type="entry name" value="PEPTIDYL-TRNA HYDROLASE"/>
    <property type="match status" value="1"/>
</dbReference>
<dbReference type="InterPro" id="IPR001328">
    <property type="entry name" value="Pept_tRNA_hydro"/>
</dbReference>
<keyword evidence="4" id="KW-0694">RNA-binding</keyword>
<dbReference type="EMBL" id="CAJPDS010000010">
    <property type="protein sequence ID" value="CAF9911532.1"/>
    <property type="molecule type" value="Genomic_DNA"/>
</dbReference>
<dbReference type="InterPro" id="IPR036416">
    <property type="entry name" value="Pept_tRNA_hydro_sf"/>
</dbReference>
<dbReference type="InterPro" id="IPR018171">
    <property type="entry name" value="Pept_tRNA_hydro_CS"/>
</dbReference>
<protein>
    <recommendedName>
        <fullName evidence="1">peptidyl-tRNA hydrolase</fullName>
        <ecNumber evidence="1">3.1.1.29</ecNumber>
    </recommendedName>
</protein>
<sequence length="195" mass="21877">MAHENDSQMLRRPFFVASLGNPPPRYTNTLHSAAHTLLDSMRYTYRLPQWERDKSYANGFISRGRGYTFWQSPSLMNVSGKAVATAWRAFLKEQSSEERSRAKLIILHDELESPLGKVKFRTGGSPRGHNGLKSCINSLGGLEFYRFGIGIGRPESRESSDVSAYVLRKMTLDELQKVSDGAGEVLQKMADMAAE</sequence>
<keyword evidence="3 6" id="KW-0378">Hydrolase</keyword>
<evidence type="ECO:0000313" key="6">
    <source>
        <dbReference type="EMBL" id="CAF9911532.1"/>
    </source>
</evidence>
<dbReference type="NCBIfam" id="TIGR00447">
    <property type="entry name" value="pth"/>
    <property type="match status" value="1"/>
</dbReference>
<dbReference type="PANTHER" id="PTHR17224:SF1">
    <property type="entry name" value="PEPTIDYL-TRNA HYDROLASE"/>
    <property type="match status" value="1"/>
</dbReference>
<evidence type="ECO:0000256" key="5">
    <source>
        <dbReference type="ARBA" id="ARBA00038063"/>
    </source>
</evidence>